<comment type="caution">
    <text evidence="1">The sequence shown here is derived from an EMBL/GenBank/DDBJ whole genome shotgun (WGS) entry which is preliminary data.</text>
</comment>
<protein>
    <recommendedName>
        <fullName evidence="3">WYL domain-containing protein</fullName>
    </recommendedName>
</protein>
<dbReference type="RefSeq" id="WP_377769770.1">
    <property type="nucleotide sequence ID" value="NZ_JBHUHO010000008.1"/>
</dbReference>
<keyword evidence="2" id="KW-1185">Reference proteome</keyword>
<organism evidence="1 2">
    <name type="scientific">Paenibacillus yanchengensis</name>
    <dbReference type="NCBI Taxonomy" id="2035833"/>
    <lineage>
        <taxon>Bacteria</taxon>
        <taxon>Bacillati</taxon>
        <taxon>Bacillota</taxon>
        <taxon>Bacilli</taxon>
        <taxon>Bacillales</taxon>
        <taxon>Paenibacillaceae</taxon>
        <taxon>Paenibacillus</taxon>
    </lineage>
</organism>
<evidence type="ECO:0000313" key="1">
    <source>
        <dbReference type="EMBL" id="MFD2114753.1"/>
    </source>
</evidence>
<proteinExistence type="predicted"/>
<accession>A0ABW4YGH1</accession>
<evidence type="ECO:0000313" key="2">
    <source>
        <dbReference type="Proteomes" id="UP001597362"/>
    </source>
</evidence>
<reference evidence="2" key="1">
    <citation type="journal article" date="2019" name="Int. J. Syst. Evol. Microbiol.">
        <title>The Global Catalogue of Microorganisms (GCM) 10K type strain sequencing project: providing services to taxonomists for standard genome sequencing and annotation.</title>
        <authorList>
            <consortium name="The Broad Institute Genomics Platform"/>
            <consortium name="The Broad Institute Genome Sequencing Center for Infectious Disease"/>
            <person name="Wu L."/>
            <person name="Ma J."/>
        </authorList>
    </citation>
    <scope>NUCLEOTIDE SEQUENCE [LARGE SCALE GENOMIC DNA]</scope>
    <source>
        <strain evidence="2">GH52</strain>
    </source>
</reference>
<evidence type="ECO:0008006" key="3">
    <source>
        <dbReference type="Google" id="ProtNLM"/>
    </source>
</evidence>
<dbReference type="Proteomes" id="UP001597362">
    <property type="component" value="Unassembled WGS sequence"/>
</dbReference>
<gene>
    <name evidence="1" type="ORF">ACFSJH_03190</name>
</gene>
<dbReference type="EMBL" id="JBHUHO010000008">
    <property type="protein sequence ID" value="MFD2114753.1"/>
    <property type="molecule type" value="Genomic_DNA"/>
</dbReference>
<sequence>MDNYIGQIYIDRKRQVTIRKVKVLSVKDKRMKAYCYTANSFRIFSIPNIVDVELISHAG</sequence>
<name>A0ABW4YGH1_9BACL</name>